<dbReference type="InterPro" id="IPR017871">
    <property type="entry name" value="ABC_transporter-like_CS"/>
</dbReference>
<dbReference type="AlphaFoldDB" id="A0A2S6GQE8"/>
<dbReference type="GO" id="GO:0140359">
    <property type="term" value="F:ABC-type transporter activity"/>
    <property type="evidence" value="ECO:0007669"/>
    <property type="project" value="InterPro"/>
</dbReference>
<feature type="domain" description="ABC transmembrane type-1" evidence="9">
    <location>
        <begin position="10"/>
        <end position="288"/>
    </location>
</feature>
<evidence type="ECO:0000256" key="5">
    <source>
        <dbReference type="ARBA" id="ARBA00022989"/>
    </source>
</evidence>
<evidence type="ECO:0000256" key="4">
    <source>
        <dbReference type="ARBA" id="ARBA00022840"/>
    </source>
</evidence>
<evidence type="ECO:0000256" key="2">
    <source>
        <dbReference type="ARBA" id="ARBA00022692"/>
    </source>
</evidence>
<dbReference type="Pfam" id="PF00005">
    <property type="entry name" value="ABC_tran"/>
    <property type="match status" value="1"/>
</dbReference>
<dbReference type="InterPro" id="IPR036640">
    <property type="entry name" value="ABC1_TM_sf"/>
</dbReference>
<evidence type="ECO:0000313" key="11">
    <source>
        <dbReference type="Proteomes" id="UP000238071"/>
    </source>
</evidence>
<keyword evidence="4 10" id="KW-0067">ATP-binding</keyword>
<dbReference type="InterPro" id="IPR039421">
    <property type="entry name" value="Type_1_exporter"/>
</dbReference>
<feature type="domain" description="ABC transporter" evidence="8">
    <location>
        <begin position="325"/>
        <end position="554"/>
    </location>
</feature>
<dbReference type="PROSITE" id="PS50929">
    <property type="entry name" value="ABC_TM1F"/>
    <property type="match status" value="1"/>
</dbReference>
<dbReference type="Pfam" id="PF00664">
    <property type="entry name" value="ABC_membrane"/>
    <property type="match status" value="1"/>
</dbReference>
<dbReference type="CDD" id="cd07346">
    <property type="entry name" value="ABC_6TM_exporters"/>
    <property type="match status" value="1"/>
</dbReference>
<protein>
    <submittedName>
        <fullName evidence="10">Putative ATP-binding cassette transporter</fullName>
    </submittedName>
</protein>
<feature type="transmembrane region" description="Helical" evidence="7">
    <location>
        <begin position="46"/>
        <end position="69"/>
    </location>
</feature>
<evidence type="ECO:0000313" key="10">
    <source>
        <dbReference type="EMBL" id="PPK67331.1"/>
    </source>
</evidence>
<evidence type="ECO:0000256" key="1">
    <source>
        <dbReference type="ARBA" id="ARBA00004651"/>
    </source>
</evidence>
<dbReference type="OrthoDB" id="9760776at2"/>
<gene>
    <name evidence="10" type="ORF">B0F88_11478</name>
</gene>
<dbReference type="SUPFAM" id="SSF90123">
    <property type="entry name" value="ABC transporter transmembrane region"/>
    <property type="match status" value="1"/>
</dbReference>
<comment type="caution">
    <text evidence="10">The sequence shown here is derived from an EMBL/GenBank/DDBJ whole genome shotgun (WGS) entry which is preliminary data.</text>
</comment>
<dbReference type="EMBL" id="PTIY01000014">
    <property type="protein sequence ID" value="PPK67331.1"/>
    <property type="molecule type" value="Genomic_DNA"/>
</dbReference>
<dbReference type="InterPro" id="IPR011527">
    <property type="entry name" value="ABC1_TM_dom"/>
</dbReference>
<keyword evidence="11" id="KW-1185">Reference proteome</keyword>
<dbReference type="GO" id="GO:0034040">
    <property type="term" value="F:ATPase-coupled lipid transmembrane transporter activity"/>
    <property type="evidence" value="ECO:0007669"/>
    <property type="project" value="TreeGrafter"/>
</dbReference>
<evidence type="ECO:0000259" key="9">
    <source>
        <dbReference type="PROSITE" id="PS50929"/>
    </source>
</evidence>
<evidence type="ECO:0000256" key="7">
    <source>
        <dbReference type="SAM" id="Phobius"/>
    </source>
</evidence>
<evidence type="ECO:0000256" key="6">
    <source>
        <dbReference type="ARBA" id="ARBA00023136"/>
    </source>
</evidence>
<dbReference type="InterPro" id="IPR003593">
    <property type="entry name" value="AAA+_ATPase"/>
</dbReference>
<evidence type="ECO:0000256" key="3">
    <source>
        <dbReference type="ARBA" id="ARBA00022741"/>
    </source>
</evidence>
<dbReference type="SUPFAM" id="SSF52540">
    <property type="entry name" value="P-loop containing nucleoside triphosphate hydrolases"/>
    <property type="match status" value="1"/>
</dbReference>
<dbReference type="Proteomes" id="UP000238071">
    <property type="component" value="Unassembled WGS sequence"/>
</dbReference>
<proteinExistence type="predicted"/>
<dbReference type="PROSITE" id="PS00211">
    <property type="entry name" value="ABC_TRANSPORTER_1"/>
    <property type="match status" value="1"/>
</dbReference>
<dbReference type="Gene3D" id="1.20.1560.10">
    <property type="entry name" value="ABC transporter type 1, transmembrane domain"/>
    <property type="match status" value="1"/>
</dbReference>
<dbReference type="GO" id="GO:0005886">
    <property type="term" value="C:plasma membrane"/>
    <property type="evidence" value="ECO:0007669"/>
    <property type="project" value="UniProtKB-SubCell"/>
</dbReference>
<dbReference type="InterPro" id="IPR005898">
    <property type="entry name" value="Cyc_pep_transpt_SyrD/YojI"/>
</dbReference>
<feature type="transmembrane region" description="Helical" evidence="7">
    <location>
        <begin position="227"/>
        <end position="252"/>
    </location>
</feature>
<keyword evidence="2 7" id="KW-0812">Transmembrane</keyword>
<dbReference type="PANTHER" id="PTHR24221:SF233">
    <property type="entry name" value="ATP-BINDING_PERMEASE FUSION ABC TRANSPORTER-RELATED"/>
    <property type="match status" value="1"/>
</dbReference>
<keyword evidence="5 7" id="KW-1133">Transmembrane helix</keyword>
<sequence>MLVFLCRSSWLTIVGVLFAGIISGLSSAALVALINATLSNTLDTRILPWLFGGLAIAVLSSGFLSHYLLNRLSAKTVYDLRVQISRLILVAPYPYLQKLGKSALLAHLTEDITAIANASQLLPVVCINFAVVAGCMVYLSWLSWHLALVLGGVILFGVLSSNLFREWPKSAALKAREEYDVLSSGFRALTEGIRELKVHRQRSDAFMAQSLTASAEAYRRYSFRNALAFLLVNQWAQFLYYVVIGAILYVFPVWQTIDQSVIRGYALVFLFMMSPLTIITNSLGVFSRANVSLQKVRQLGDQLKRQAVEVDAPDNPEIRTTLFELSLQGVTHSFHREKENRNFTLGPIDLDFKPGELVFLVGGNGSGKTTLAMLLIGLYSPERGGIRWNGEIVDERNRDDYLQNFSVIFSDFYLFDELYGCDNDSNHLIISDYLQRLHLHHKVRVDNGRFSSVDLSQGQRKRLALLVAYLEDRPFYVFDEWAADQDPEFKHLFYTELLPSLKARGKTILVISHDDRYFYLADRCIKLEEGQIVAMNKPVPASRQTQPDEDAVQAYS</sequence>
<keyword evidence="6 7" id="KW-0472">Membrane</keyword>
<accession>A0A2S6GQE8</accession>
<dbReference type="InterPro" id="IPR027417">
    <property type="entry name" value="P-loop_NTPase"/>
</dbReference>
<dbReference type="GO" id="GO:0005524">
    <property type="term" value="F:ATP binding"/>
    <property type="evidence" value="ECO:0007669"/>
    <property type="project" value="UniProtKB-KW"/>
</dbReference>
<dbReference type="GO" id="GO:0015833">
    <property type="term" value="P:peptide transport"/>
    <property type="evidence" value="ECO:0007669"/>
    <property type="project" value="InterPro"/>
</dbReference>
<dbReference type="SMART" id="SM00382">
    <property type="entry name" value="AAA"/>
    <property type="match status" value="1"/>
</dbReference>
<dbReference type="GO" id="GO:0016887">
    <property type="term" value="F:ATP hydrolysis activity"/>
    <property type="evidence" value="ECO:0007669"/>
    <property type="project" value="InterPro"/>
</dbReference>
<name>A0A2S6GQE8_9GAMM</name>
<feature type="transmembrane region" description="Helical" evidence="7">
    <location>
        <begin position="145"/>
        <end position="164"/>
    </location>
</feature>
<comment type="subcellular location">
    <subcellularLocation>
        <location evidence="1">Cell membrane</location>
        <topology evidence="1">Multi-pass membrane protein</topology>
    </subcellularLocation>
</comment>
<feature type="transmembrane region" description="Helical" evidence="7">
    <location>
        <begin position="121"/>
        <end position="139"/>
    </location>
</feature>
<reference evidence="10 11" key="1">
    <citation type="submission" date="2018-02" db="EMBL/GenBank/DDBJ databases">
        <title>Subsurface microbial communities from deep shales in Ohio and West Virginia, USA.</title>
        <authorList>
            <person name="Wrighton K."/>
        </authorList>
    </citation>
    <scope>NUCLEOTIDE SEQUENCE [LARGE SCALE GENOMIC DNA]</scope>
    <source>
        <strain evidence="10 11">OWC-G53F</strain>
    </source>
</reference>
<dbReference type="PROSITE" id="PS50893">
    <property type="entry name" value="ABC_TRANSPORTER_2"/>
    <property type="match status" value="1"/>
</dbReference>
<feature type="transmembrane region" description="Helical" evidence="7">
    <location>
        <begin position="264"/>
        <end position="286"/>
    </location>
</feature>
<keyword evidence="3" id="KW-0547">Nucleotide-binding</keyword>
<dbReference type="InterPro" id="IPR003439">
    <property type="entry name" value="ABC_transporter-like_ATP-bd"/>
</dbReference>
<dbReference type="GO" id="GO:1904680">
    <property type="term" value="F:peptide transmembrane transporter activity"/>
    <property type="evidence" value="ECO:0007669"/>
    <property type="project" value="InterPro"/>
</dbReference>
<organism evidence="10 11">
    <name type="scientific">Methylobacter tundripaludum</name>
    <dbReference type="NCBI Taxonomy" id="173365"/>
    <lineage>
        <taxon>Bacteria</taxon>
        <taxon>Pseudomonadati</taxon>
        <taxon>Pseudomonadota</taxon>
        <taxon>Gammaproteobacteria</taxon>
        <taxon>Methylococcales</taxon>
        <taxon>Methylococcaceae</taxon>
        <taxon>Methylobacter</taxon>
    </lineage>
</organism>
<dbReference type="RefSeq" id="WP_104424878.1">
    <property type="nucleotide sequence ID" value="NZ_PTIY01000014.1"/>
</dbReference>
<dbReference type="NCBIfam" id="TIGR01194">
    <property type="entry name" value="cyc_pep_trnsptr"/>
    <property type="match status" value="1"/>
</dbReference>
<evidence type="ECO:0000259" key="8">
    <source>
        <dbReference type="PROSITE" id="PS50893"/>
    </source>
</evidence>
<dbReference type="PANTHER" id="PTHR24221">
    <property type="entry name" value="ATP-BINDING CASSETTE SUB-FAMILY B"/>
    <property type="match status" value="1"/>
</dbReference>
<feature type="transmembrane region" description="Helical" evidence="7">
    <location>
        <begin position="12"/>
        <end position="34"/>
    </location>
</feature>
<dbReference type="Gene3D" id="3.40.50.300">
    <property type="entry name" value="P-loop containing nucleotide triphosphate hydrolases"/>
    <property type="match status" value="1"/>
</dbReference>